<reference evidence="1" key="1">
    <citation type="submission" date="2020-08" db="EMBL/GenBank/DDBJ databases">
        <title>Multicomponent nature underlies the extraordinary mechanical properties of spider dragline silk.</title>
        <authorList>
            <person name="Kono N."/>
            <person name="Nakamura H."/>
            <person name="Mori M."/>
            <person name="Yoshida Y."/>
            <person name="Ohtoshi R."/>
            <person name="Malay A.D."/>
            <person name="Moran D.A.P."/>
            <person name="Tomita M."/>
            <person name="Numata K."/>
            <person name="Arakawa K."/>
        </authorList>
    </citation>
    <scope>NUCLEOTIDE SEQUENCE</scope>
</reference>
<dbReference type="AlphaFoldDB" id="A0A8X7CI50"/>
<evidence type="ECO:0000313" key="2">
    <source>
        <dbReference type="Proteomes" id="UP000886998"/>
    </source>
</evidence>
<proteinExistence type="predicted"/>
<protein>
    <submittedName>
        <fullName evidence="1">Uncharacterized protein</fullName>
    </submittedName>
</protein>
<gene>
    <name evidence="1" type="ORF">TNIN_381671</name>
</gene>
<sequence>MRLRYKLGFNESIAKENDGERERLRVKNRKENDKFYVISGAGWVCPINSKFVSVKITFQVLHYFEKGVGRIAFLGILWDNPGKSTPGTLPNTIPLRHIQNTRSSTCSMSEHRGKRGRMKSRCYFSSPGKYIAHVEENEATTREAISTH</sequence>
<evidence type="ECO:0000313" key="1">
    <source>
        <dbReference type="EMBL" id="GFY73699.1"/>
    </source>
</evidence>
<comment type="caution">
    <text evidence="1">The sequence shown here is derived from an EMBL/GenBank/DDBJ whole genome shotgun (WGS) entry which is preliminary data.</text>
</comment>
<organism evidence="1 2">
    <name type="scientific">Trichonephila inaurata madagascariensis</name>
    <dbReference type="NCBI Taxonomy" id="2747483"/>
    <lineage>
        <taxon>Eukaryota</taxon>
        <taxon>Metazoa</taxon>
        <taxon>Ecdysozoa</taxon>
        <taxon>Arthropoda</taxon>
        <taxon>Chelicerata</taxon>
        <taxon>Arachnida</taxon>
        <taxon>Araneae</taxon>
        <taxon>Araneomorphae</taxon>
        <taxon>Entelegynae</taxon>
        <taxon>Araneoidea</taxon>
        <taxon>Nephilidae</taxon>
        <taxon>Trichonephila</taxon>
        <taxon>Trichonephila inaurata</taxon>
    </lineage>
</organism>
<accession>A0A8X7CI50</accession>
<dbReference type="Proteomes" id="UP000886998">
    <property type="component" value="Unassembled WGS sequence"/>
</dbReference>
<dbReference type="EMBL" id="BMAV01020289">
    <property type="protein sequence ID" value="GFY73699.1"/>
    <property type="molecule type" value="Genomic_DNA"/>
</dbReference>
<keyword evidence="2" id="KW-1185">Reference proteome</keyword>
<name>A0A8X7CI50_9ARAC</name>